<dbReference type="GeneID" id="61035644"/>
<evidence type="ECO:0000313" key="1">
    <source>
        <dbReference type="EMBL" id="AWX54043.1"/>
    </source>
</evidence>
<dbReference type="EMBL" id="CP030117">
    <property type="protein sequence ID" value="AWX54043.1"/>
    <property type="molecule type" value="Genomic_DNA"/>
</dbReference>
<dbReference type="AlphaFoldDB" id="A0A0J6BMW9"/>
<organism evidence="1 2">
    <name type="scientific">Brevibacillus brevis</name>
    <name type="common">Bacillus brevis</name>
    <dbReference type="NCBI Taxonomy" id="1393"/>
    <lineage>
        <taxon>Bacteria</taxon>
        <taxon>Bacillati</taxon>
        <taxon>Bacillota</taxon>
        <taxon>Bacilli</taxon>
        <taxon>Bacillales</taxon>
        <taxon>Paenibacillaceae</taxon>
        <taxon>Brevibacillus</taxon>
    </lineage>
</organism>
<accession>A0A0J6BMW9</accession>
<dbReference type="SUPFAM" id="SSF109998">
    <property type="entry name" value="Triger factor/SurA peptide-binding domain-like"/>
    <property type="match status" value="1"/>
</dbReference>
<sequence>MDIGSLLNIVKSIPKEKLRTDAGIKEVIREMARKSGKKLTEQEVNSYAAQFRQMQKTENVGSLLNKLSKKGVTAKDLENIKKRFR</sequence>
<proteinExistence type="predicted"/>
<dbReference type="OrthoDB" id="2468607at2"/>
<reference evidence="1 2" key="1">
    <citation type="journal article" date="2015" name="Genome Announc.">
        <title>Draft Genome Sequence of Brevibacillus brevis DZQ7, a Plant Growth-Promoting Rhizobacterium with Broad-Spectrum Antimicrobial Activity.</title>
        <authorList>
            <person name="Hou Q."/>
            <person name="Wang C."/>
            <person name="Hou X."/>
            <person name="Xia Z."/>
            <person name="Ye J."/>
            <person name="Liu K."/>
            <person name="Liu H."/>
            <person name="Wang J."/>
            <person name="Guo H."/>
            <person name="Yu X."/>
            <person name="Yang Y."/>
            <person name="Du B."/>
            <person name="Ding Y."/>
        </authorList>
    </citation>
    <scope>NUCLEOTIDE SEQUENCE [LARGE SCALE GENOMIC DNA]</scope>
    <source>
        <strain evidence="1 2">DZQ7</strain>
    </source>
</reference>
<evidence type="ECO:0000313" key="2">
    <source>
        <dbReference type="Proteomes" id="UP000036061"/>
    </source>
</evidence>
<protein>
    <submittedName>
        <fullName evidence="1">Uncharacterized protein</fullName>
    </submittedName>
</protein>
<dbReference type="RefSeq" id="WP_007721136.1">
    <property type="nucleotide sequence ID" value="NZ_BAAFZQ010000011.1"/>
</dbReference>
<dbReference type="Proteomes" id="UP000036061">
    <property type="component" value="Chromosome"/>
</dbReference>
<name>A0A0J6BMW9_BREBE</name>
<gene>
    <name evidence="1" type="ORF">AB432_002745</name>
</gene>
<dbReference type="InterPro" id="IPR027304">
    <property type="entry name" value="Trigger_fact/SurA_dom_sf"/>
</dbReference>